<sequence>MTYTNHIVSDFGSPSSQSSSIYQGTRYARHLCDLLLSLISTTDNIRRLAKVGAPRVGAEKVYRVNVEALRNQTKLSEANHKNRSRQLTTTSKCTALLSLDDIRGYYLF</sequence>
<gene>
    <name evidence="1" type="ORF">CHS0354_007493</name>
</gene>
<organism evidence="1 2">
    <name type="scientific">Potamilus streckersoni</name>
    <dbReference type="NCBI Taxonomy" id="2493646"/>
    <lineage>
        <taxon>Eukaryota</taxon>
        <taxon>Metazoa</taxon>
        <taxon>Spiralia</taxon>
        <taxon>Lophotrochozoa</taxon>
        <taxon>Mollusca</taxon>
        <taxon>Bivalvia</taxon>
        <taxon>Autobranchia</taxon>
        <taxon>Heteroconchia</taxon>
        <taxon>Palaeoheterodonta</taxon>
        <taxon>Unionida</taxon>
        <taxon>Unionoidea</taxon>
        <taxon>Unionidae</taxon>
        <taxon>Ambleminae</taxon>
        <taxon>Lampsilini</taxon>
        <taxon>Potamilus</taxon>
    </lineage>
</organism>
<comment type="caution">
    <text evidence="1">The sequence shown here is derived from an EMBL/GenBank/DDBJ whole genome shotgun (WGS) entry which is preliminary data.</text>
</comment>
<dbReference type="EMBL" id="JAEAOA010000514">
    <property type="protein sequence ID" value="KAK3605416.1"/>
    <property type="molecule type" value="Genomic_DNA"/>
</dbReference>
<evidence type="ECO:0000313" key="1">
    <source>
        <dbReference type="EMBL" id="KAK3605416.1"/>
    </source>
</evidence>
<protein>
    <submittedName>
        <fullName evidence="1">Uncharacterized protein</fullName>
    </submittedName>
</protein>
<name>A0AAE0W8I4_9BIVA</name>
<reference evidence="1" key="1">
    <citation type="journal article" date="2021" name="Genome Biol. Evol.">
        <title>A High-Quality Reference Genome for a Parasitic Bivalve with Doubly Uniparental Inheritance (Bivalvia: Unionida).</title>
        <authorList>
            <person name="Smith C.H."/>
        </authorList>
    </citation>
    <scope>NUCLEOTIDE SEQUENCE</scope>
    <source>
        <strain evidence="1">CHS0354</strain>
    </source>
</reference>
<accession>A0AAE0W8I4</accession>
<dbReference type="Proteomes" id="UP001195483">
    <property type="component" value="Unassembled WGS sequence"/>
</dbReference>
<reference evidence="1" key="2">
    <citation type="journal article" date="2021" name="Genome Biol. Evol.">
        <title>Developing a high-quality reference genome for a parasitic bivalve with doubly uniparental inheritance (Bivalvia: Unionida).</title>
        <authorList>
            <person name="Smith C.H."/>
        </authorList>
    </citation>
    <scope>NUCLEOTIDE SEQUENCE</scope>
    <source>
        <strain evidence="1">CHS0354</strain>
        <tissue evidence="1">Mantle</tissue>
    </source>
</reference>
<reference evidence="1" key="3">
    <citation type="submission" date="2023-05" db="EMBL/GenBank/DDBJ databases">
        <authorList>
            <person name="Smith C.H."/>
        </authorList>
    </citation>
    <scope>NUCLEOTIDE SEQUENCE</scope>
    <source>
        <strain evidence="1">CHS0354</strain>
        <tissue evidence="1">Mantle</tissue>
    </source>
</reference>
<evidence type="ECO:0000313" key="2">
    <source>
        <dbReference type="Proteomes" id="UP001195483"/>
    </source>
</evidence>
<dbReference type="AlphaFoldDB" id="A0AAE0W8I4"/>
<proteinExistence type="predicted"/>
<keyword evidence="2" id="KW-1185">Reference proteome</keyword>